<feature type="chain" id="PRO_5047282640" description="DUF11 domain-containing protein" evidence="1">
    <location>
        <begin position="19"/>
        <end position="519"/>
    </location>
</feature>
<gene>
    <name evidence="2" type="ORF">GCM10010842_20830</name>
</gene>
<keyword evidence="3" id="KW-1185">Reference proteome</keyword>
<organism evidence="2 3">
    <name type="scientific">Deinococcus daejeonensis</name>
    <dbReference type="NCBI Taxonomy" id="1007098"/>
    <lineage>
        <taxon>Bacteria</taxon>
        <taxon>Thermotogati</taxon>
        <taxon>Deinococcota</taxon>
        <taxon>Deinococci</taxon>
        <taxon>Deinococcales</taxon>
        <taxon>Deinococcaceae</taxon>
        <taxon>Deinococcus</taxon>
    </lineage>
</organism>
<feature type="signal peptide" evidence="1">
    <location>
        <begin position="1"/>
        <end position="18"/>
    </location>
</feature>
<protein>
    <recommendedName>
        <fullName evidence="4">DUF11 domain-containing protein</fullName>
    </recommendedName>
</protein>
<dbReference type="InterPro" id="IPR047589">
    <property type="entry name" value="DUF11_rpt"/>
</dbReference>
<dbReference type="NCBIfam" id="TIGR01451">
    <property type="entry name" value="B_ant_repeat"/>
    <property type="match status" value="1"/>
</dbReference>
<dbReference type="Proteomes" id="UP000645517">
    <property type="component" value="Unassembled WGS sequence"/>
</dbReference>
<evidence type="ECO:0000256" key="1">
    <source>
        <dbReference type="SAM" id="SignalP"/>
    </source>
</evidence>
<proteinExistence type="predicted"/>
<name>A0ABQ2J2A6_9DEIO</name>
<evidence type="ECO:0008006" key="4">
    <source>
        <dbReference type="Google" id="ProtNLM"/>
    </source>
</evidence>
<accession>A0ABQ2J2A6</accession>
<dbReference type="EMBL" id="BMOR01000007">
    <property type="protein sequence ID" value="GGN38207.1"/>
    <property type="molecule type" value="Genomic_DNA"/>
</dbReference>
<reference evidence="3" key="1">
    <citation type="journal article" date="2019" name="Int. J. Syst. Evol. Microbiol.">
        <title>The Global Catalogue of Microorganisms (GCM) 10K type strain sequencing project: providing services to taxonomists for standard genome sequencing and annotation.</title>
        <authorList>
            <consortium name="The Broad Institute Genomics Platform"/>
            <consortium name="The Broad Institute Genome Sequencing Center for Infectious Disease"/>
            <person name="Wu L."/>
            <person name="Ma J."/>
        </authorList>
    </citation>
    <scope>NUCLEOTIDE SEQUENCE [LARGE SCALE GENOMIC DNA]</scope>
    <source>
        <strain evidence="3">JCM 16918</strain>
    </source>
</reference>
<evidence type="ECO:0000313" key="3">
    <source>
        <dbReference type="Proteomes" id="UP000645517"/>
    </source>
</evidence>
<dbReference type="RefSeq" id="WP_189056559.1">
    <property type="nucleotide sequence ID" value="NZ_BMOR01000007.1"/>
</dbReference>
<keyword evidence="1" id="KW-0732">Signal</keyword>
<evidence type="ECO:0000313" key="2">
    <source>
        <dbReference type="EMBL" id="GGN38207.1"/>
    </source>
</evidence>
<comment type="caution">
    <text evidence="2">The sequence shown here is derived from an EMBL/GenBank/DDBJ whole genome shotgun (WGS) entry which is preliminary data.</text>
</comment>
<sequence length="519" mass="51077">MRKYLLTTLLAAASAAYAVGTPANTTIANTAYLDLSDGTTTTTITSNSVNVTVQQVYGLSITANGTTAAPGQTVTVTPGQTGTLTYTVTNTGNGTDSITLAALTANATAQGGSIVGIYLDNTTGTVGSYDAGDAAVTSLSALAADASRTVFVRYTVPAGTTGGSAAGAAHQLNLQGTSVGDTGKTDTDNVGQISVGRVVDLGFGTTQSKTVAAGSSVTFSDTLTNTGNTTLTAAEITSTLAAVTVNGSTAITNAFAAAYTLTGPGGTFTVTNPSSAALEAVLDQAIGAGLAAGSAVTYSIVVTPDATPGVGLGARDGDKLTLTLEAYSPLTSGGGVLNSAAQGDPQGIITNAATVQRGVGSASKKVAACTTATTCPAISAAGTASLSARPGEYVVYYLTASNTGSGTLTNVRLKDPLPANFVPTAVGAATNMTGGTLKYSLDGTTWVTDVTTLSVTAASRTLHVAYENGGSSTVIDTSDTFGAGKTLEVKIVGYIRNTGDTATGTATSTLTSSTTGLSY</sequence>